<dbReference type="EMBL" id="FOLE01000012">
    <property type="protein sequence ID" value="SFC90951.1"/>
    <property type="molecule type" value="Genomic_DNA"/>
</dbReference>
<accession>A0A1I1MZX0</accession>
<dbReference type="InterPro" id="IPR002641">
    <property type="entry name" value="PNPLA_dom"/>
</dbReference>
<evidence type="ECO:0000256" key="3">
    <source>
        <dbReference type="ARBA" id="ARBA00023098"/>
    </source>
</evidence>
<keyword evidence="2 4" id="KW-0442">Lipid degradation</keyword>
<feature type="short sequence motif" description="GXSXG" evidence="4">
    <location>
        <begin position="38"/>
        <end position="42"/>
    </location>
</feature>
<evidence type="ECO:0000313" key="6">
    <source>
        <dbReference type="EMBL" id="SFC90951.1"/>
    </source>
</evidence>
<feature type="domain" description="PNPLA" evidence="5">
    <location>
        <begin position="6"/>
        <end position="205"/>
    </location>
</feature>
<name>A0A1I1MZX0_9BACT</name>
<feature type="short sequence motif" description="DGA/G" evidence="4">
    <location>
        <begin position="192"/>
        <end position="194"/>
    </location>
</feature>
<dbReference type="Proteomes" id="UP000199514">
    <property type="component" value="Unassembled WGS sequence"/>
</dbReference>
<evidence type="ECO:0000256" key="2">
    <source>
        <dbReference type="ARBA" id="ARBA00022963"/>
    </source>
</evidence>
<keyword evidence="3 4" id="KW-0443">Lipid metabolism</keyword>
<dbReference type="PROSITE" id="PS51635">
    <property type="entry name" value="PNPLA"/>
    <property type="match status" value="1"/>
</dbReference>
<reference evidence="6 7" key="1">
    <citation type="submission" date="2016-10" db="EMBL/GenBank/DDBJ databases">
        <authorList>
            <person name="de Groot N.N."/>
        </authorList>
    </citation>
    <scope>NUCLEOTIDE SEQUENCE [LARGE SCALE GENOMIC DNA]</scope>
    <source>
        <strain evidence="6 7">DSM 6793</strain>
    </source>
</reference>
<dbReference type="PANTHER" id="PTHR14226:SF78">
    <property type="entry name" value="SLR0060 PROTEIN"/>
    <property type="match status" value="1"/>
</dbReference>
<feature type="active site" description="Proton acceptor" evidence="4">
    <location>
        <position position="192"/>
    </location>
</feature>
<dbReference type="OrthoDB" id="2339873at2"/>
<evidence type="ECO:0000259" key="5">
    <source>
        <dbReference type="PROSITE" id="PS51635"/>
    </source>
</evidence>
<protein>
    <submittedName>
        <fullName evidence="6">NTE family protein</fullName>
    </submittedName>
</protein>
<dbReference type="PANTHER" id="PTHR14226">
    <property type="entry name" value="NEUROPATHY TARGET ESTERASE/SWISS CHEESE D.MELANOGASTER"/>
    <property type="match status" value="1"/>
</dbReference>
<dbReference type="Gene3D" id="3.40.1090.10">
    <property type="entry name" value="Cytosolic phospholipase A2 catalytic domain"/>
    <property type="match status" value="2"/>
</dbReference>
<organism evidence="6 7">
    <name type="scientific">Flexibacter flexilis DSM 6793</name>
    <dbReference type="NCBI Taxonomy" id="927664"/>
    <lineage>
        <taxon>Bacteria</taxon>
        <taxon>Pseudomonadati</taxon>
        <taxon>Bacteroidota</taxon>
        <taxon>Cytophagia</taxon>
        <taxon>Cytophagales</taxon>
        <taxon>Flexibacteraceae</taxon>
        <taxon>Flexibacter</taxon>
    </lineage>
</organism>
<feature type="active site" description="Nucleophile" evidence="4">
    <location>
        <position position="40"/>
    </location>
</feature>
<gene>
    <name evidence="6" type="ORF">SAMN05421780_11210</name>
</gene>
<keyword evidence="1 4" id="KW-0378">Hydrolase</keyword>
<evidence type="ECO:0000256" key="4">
    <source>
        <dbReference type="PROSITE-ProRule" id="PRU01161"/>
    </source>
</evidence>
<dbReference type="GO" id="GO:0016787">
    <property type="term" value="F:hydrolase activity"/>
    <property type="evidence" value="ECO:0007669"/>
    <property type="project" value="UniProtKB-UniRule"/>
</dbReference>
<dbReference type="AlphaFoldDB" id="A0A1I1MZX0"/>
<dbReference type="GO" id="GO:0016042">
    <property type="term" value="P:lipid catabolic process"/>
    <property type="evidence" value="ECO:0007669"/>
    <property type="project" value="UniProtKB-UniRule"/>
</dbReference>
<dbReference type="STRING" id="927664.SAMN05421780_11210"/>
<dbReference type="InterPro" id="IPR050301">
    <property type="entry name" value="NTE"/>
</dbReference>
<evidence type="ECO:0000256" key="1">
    <source>
        <dbReference type="ARBA" id="ARBA00022801"/>
    </source>
</evidence>
<dbReference type="SUPFAM" id="SSF52151">
    <property type="entry name" value="FabD/lysophospholipase-like"/>
    <property type="match status" value="1"/>
</dbReference>
<dbReference type="InterPro" id="IPR016035">
    <property type="entry name" value="Acyl_Trfase/lysoPLipase"/>
</dbReference>
<dbReference type="RefSeq" id="WP_091515985.1">
    <property type="nucleotide sequence ID" value="NZ_FOLE01000012.1"/>
</dbReference>
<sequence length="335" mass="37978">MKKLNLALQGGGSHGAFTWGVIDRLLDEPDIEIEDMCGTSAGAMNATVLAYGLNVGGRQKAKELLCDFWSKVSMAAKLSPLQPSMLDRWLGSGNMDYSLGFLMSEFVVQNFSPYQFNPMDYNPLREIVLGIIDFERLRHCHQNKLFLCATNVRRCRTKVFPLEEISIDAVMASACLPFLFKAVTIDGEDYWDGGYMGNPPIFPLIDGSTSSDIMIIQINPIEIKQTPTTAIEIRDRINEITFNSSLMLEMRRVNFVQKLLERGFDLDGKLHTLRIHTINPQEDIAPLNVSSKLNADWEFLMYLFELGRKYATNWLKEHKDKIGKESSCNLVETFL</sequence>
<proteinExistence type="predicted"/>
<dbReference type="Pfam" id="PF01734">
    <property type="entry name" value="Patatin"/>
    <property type="match status" value="1"/>
</dbReference>
<feature type="short sequence motif" description="GXGXXG" evidence="4">
    <location>
        <begin position="10"/>
        <end position="15"/>
    </location>
</feature>
<evidence type="ECO:0000313" key="7">
    <source>
        <dbReference type="Proteomes" id="UP000199514"/>
    </source>
</evidence>
<keyword evidence="7" id="KW-1185">Reference proteome</keyword>